<dbReference type="PROSITE" id="PS50995">
    <property type="entry name" value="HTH_MARR_2"/>
    <property type="match status" value="1"/>
</dbReference>
<proteinExistence type="predicted"/>
<evidence type="ECO:0000313" key="5">
    <source>
        <dbReference type="EMBL" id="GAA3017660.1"/>
    </source>
</evidence>
<dbReference type="InterPro" id="IPR036388">
    <property type="entry name" value="WH-like_DNA-bd_sf"/>
</dbReference>
<evidence type="ECO:0000313" key="6">
    <source>
        <dbReference type="Proteomes" id="UP001501577"/>
    </source>
</evidence>
<gene>
    <name evidence="5" type="ORF">GCM10019998_12380</name>
</gene>
<dbReference type="Gene3D" id="1.10.10.10">
    <property type="entry name" value="Winged helix-like DNA-binding domain superfamily/Winged helix DNA-binding domain"/>
    <property type="match status" value="1"/>
</dbReference>
<dbReference type="Pfam" id="PF01047">
    <property type="entry name" value="MarR"/>
    <property type="match status" value="1"/>
</dbReference>
<accession>A0ABP6KQ09</accession>
<dbReference type="PRINTS" id="PR00598">
    <property type="entry name" value="HTHMARR"/>
</dbReference>
<comment type="caution">
    <text evidence="5">The sequence shown here is derived from an EMBL/GenBank/DDBJ whole genome shotgun (WGS) entry which is preliminary data.</text>
</comment>
<keyword evidence="2" id="KW-0238">DNA-binding</keyword>
<evidence type="ECO:0000256" key="2">
    <source>
        <dbReference type="ARBA" id="ARBA00023125"/>
    </source>
</evidence>
<reference evidence="6" key="1">
    <citation type="journal article" date="2019" name="Int. J. Syst. Evol. Microbiol.">
        <title>The Global Catalogue of Microorganisms (GCM) 10K type strain sequencing project: providing services to taxonomists for standard genome sequencing and annotation.</title>
        <authorList>
            <consortium name="The Broad Institute Genomics Platform"/>
            <consortium name="The Broad Institute Genome Sequencing Center for Infectious Disease"/>
            <person name="Wu L."/>
            <person name="Ma J."/>
        </authorList>
    </citation>
    <scope>NUCLEOTIDE SEQUENCE [LARGE SCALE GENOMIC DNA]</scope>
    <source>
        <strain evidence="6">JCM 8736</strain>
    </source>
</reference>
<organism evidence="5 6">
    <name type="scientific">Tetragenococcus solitarius</name>
    <dbReference type="NCBI Taxonomy" id="71453"/>
    <lineage>
        <taxon>Bacteria</taxon>
        <taxon>Bacillati</taxon>
        <taxon>Bacillota</taxon>
        <taxon>Bacilli</taxon>
        <taxon>Lactobacillales</taxon>
        <taxon>Enterococcaceae</taxon>
        <taxon>Tetragenococcus</taxon>
    </lineage>
</organism>
<dbReference type="PANTHER" id="PTHR42756">
    <property type="entry name" value="TRANSCRIPTIONAL REGULATOR, MARR"/>
    <property type="match status" value="1"/>
</dbReference>
<dbReference type="RefSeq" id="WP_068709690.1">
    <property type="nucleotide sequence ID" value="NZ_BAAAXQ010000039.1"/>
</dbReference>
<dbReference type="InterPro" id="IPR036390">
    <property type="entry name" value="WH_DNA-bd_sf"/>
</dbReference>
<name>A0ABP6KQ09_9ENTE</name>
<feature type="domain" description="HTH marR-type" evidence="4">
    <location>
        <begin position="1"/>
        <end position="133"/>
    </location>
</feature>
<evidence type="ECO:0000259" key="4">
    <source>
        <dbReference type="PROSITE" id="PS50995"/>
    </source>
</evidence>
<keyword evidence="1" id="KW-0805">Transcription regulation</keyword>
<dbReference type="PANTHER" id="PTHR42756:SF2">
    <property type="entry name" value="MARR FAMILY REGULATORY PROTEIN"/>
    <property type="match status" value="1"/>
</dbReference>
<sequence>MEDVLRDIGVIARALDTIANIEFKDLTLTKGQYLYLVRIYENEGIIPERLAELIKVDRTTLSRAINKLEKNNFIEKRADKQNRKIKHLYATNKGKKATFFILKENKYSNEVALQNFSEEEIHLLKTLLVKMRENIDSDWQFVKNGNKREY</sequence>
<evidence type="ECO:0000256" key="3">
    <source>
        <dbReference type="ARBA" id="ARBA00023163"/>
    </source>
</evidence>
<evidence type="ECO:0000256" key="1">
    <source>
        <dbReference type="ARBA" id="ARBA00023015"/>
    </source>
</evidence>
<dbReference type="SUPFAM" id="SSF46785">
    <property type="entry name" value="Winged helix' DNA-binding domain"/>
    <property type="match status" value="1"/>
</dbReference>
<protein>
    <submittedName>
        <fullName evidence="5">MarR family transcriptional regulator</fullName>
    </submittedName>
</protein>
<dbReference type="SMART" id="SM00347">
    <property type="entry name" value="HTH_MARR"/>
    <property type="match status" value="1"/>
</dbReference>
<dbReference type="InterPro" id="IPR000835">
    <property type="entry name" value="HTH_MarR-typ"/>
</dbReference>
<dbReference type="EMBL" id="BAAAXQ010000039">
    <property type="protein sequence ID" value="GAA3017660.1"/>
    <property type="molecule type" value="Genomic_DNA"/>
</dbReference>
<dbReference type="Proteomes" id="UP001501577">
    <property type="component" value="Unassembled WGS sequence"/>
</dbReference>
<keyword evidence="3" id="KW-0804">Transcription</keyword>
<keyword evidence="6" id="KW-1185">Reference proteome</keyword>